<evidence type="ECO:0008006" key="4">
    <source>
        <dbReference type="Google" id="ProtNLM"/>
    </source>
</evidence>
<keyword evidence="3" id="KW-1185">Reference proteome</keyword>
<proteinExistence type="predicted"/>
<protein>
    <recommendedName>
        <fullName evidence="4">Intradiol ring-cleavage dioxygenases domain-containing protein</fullName>
    </recommendedName>
</protein>
<dbReference type="OMA" id="CEPVATM"/>
<feature type="signal peptide" evidence="1">
    <location>
        <begin position="1"/>
        <end position="19"/>
    </location>
</feature>
<dbReference type="GeneID" id="18822492"/>
<dbReference type="RefSeq" id="XP_007331755.1">
    <property type="nucleotide sequence ID" value="XM_007331693.1"/>
</dbReference>
<reference evidence="3" key="1">
    <citation type="journal article" date="2012" name="Proc. Natl. Acad. Sci. U.S.A.">
        <title>Genome sequence of the button mushroom Agaricus bisporus reveals mechanisms governing adaptation to a humic-rich ecological niche.</title>
        <authorList>
            <person name="Morin E."/>
            <person name="Kohler A."/>
            <person name="Baker A.R."/>
            <person name="Foulongne-Oriol M."/>
            <person name="Lombard V."/>
            <person name="Nagy L.G."/>
            <person name="Ohm R.A."/>
            <person name="Patyshakuliyeva A."/>
            <person name="Brun A."/>
            <person name="Aerts A.L."/>
            <person name="Bailey A.M."/>
            <person name="Billette C."/>
            <person name="Coutinho P.M."/>
            <person name="Deakin G."/>
            <person name="Doddapaneni H."/>
            <person name="Floudas D."/>
            <person name="Grimwood J."/>
            <person name="Hilden K."/>
            <person name="Kuees U."/>
            <person name="LaButti K.M."/>
            <person name="Lapidus A."/>
            <person name="Lindquist E.A."/>
            <person name="Lucas S.M."/>
            <person name="Murat C."/>
            <person name="Riley R.W."/>
            <person name="Salamov A.A."/>
            <person name="Schmutz J."/>
            <person name="Subramanian V."/>
            <person name="Woesten H.A.B."/>
            <person name="Xu J."/>
            <person name="Eastwood D.C."/>
            <person name="Foster G.D."/>
            <person name="Sonnenberg A.S."/>
            <person name="Cullen D."/>
            <person name="de Vries R.P."/>
            <person name="Lundell T."/>
            <person name="Hibbett D.S."/>
            <person name="Henrissat B."/>
            <person name="Burton K.S."/>
            <person name="Kerrigan R.W."/>
            <person name="Challen M.P."/>
            <person name="Grigoriev I.V."/>
            <person name="Martin F."/>
        </authorList>
    </citation>
    <scope>NUCLEOTIDE SEQUENCE [LARGE SCALE GENOMIC DNA]</scope>
    <source>
        <strain evidence="3">JB137-S8 / ATCC MYA-4627 / FGSC 10392</strain>
    </source>
</reference>
<dbReference type="OrthoDB" id="121380at2759"/>
<dbReference type="EMBL" id="JH971395">
    <property type="protein sequence ID" value="EKM77470.1"/>
    <property type="molecule type" value="Genomic_DNA"/>
</dbReference>
<dbReference type="HOGENOM" id="CLU_1133295_0_0_1"/>
<dbReference type="GO" id="GO:0016702">
    <property type="term" value="F:oxidoreductase activity, acting on single donors with incorporation of molecular oxygen, incorporation of two atoms of oxygen"/>
    <property type="evidence" value="ECO:0007669"/>
    <property type="project" value="InterPro"/>
</dbReference>
<dbReference type="InterPro" id="IPR015889">
    <property type="entry name" value="Intradiol_dOase_core"/>
</dbReference>
<dbReference type="Proteomes" id="UP000008493">
    <property type="component" value="Unassembled WGS sequence"/>
</dbReference>
<keyword evidence="1" id="KW-0732">Signal</keyword>
<evidence type="ECO:0000313" key="3">
    <source>
        <dbReference type="Proteomes" id="UP000008493"/>
    </source>
</evidence>
<accession>K5XRG4</accession>
<sequence length="223" mass="23673">MHSTILILVLATASGLAKALPAADASLLTDRSSYDGIVNNSCILAPESPKDNYVSGSPMKTDITSGQSGLPFTLDVAVMDVNSCEPVATMVEVWSSNARGDHGNFLRGATSSSQNGIAEFQTIFPGWSDGDGANHVNIAVHSTSDISSPTIHVGKLYFTDRWTDLIGKTSPYNENSNSRILNEDDPDFKDALAEGYSPVISIAPIEDDWVEGIVGIITVGVRL</sequence>
<organism evidence="2 3">
    <name type="scientific">Agaricus bisporus var. burnettii (strain JB137-S8 / ATCC MYA-4627 / FGSC 10392)</name>
    <name type="common">White button mushroom</name>
    <dbReference type="NCBI Taxonomy" id="597362"/>
    <lineage>
        <taxon>Eukaryota</taxon>
        <taxon>Fungi</taxon>
        <taxon>Dikarya</taxon>
        <taxon>Basidiomycota</taxon>
        <taxon>Agaricomycotina</taxon>
        <taxon>Agaricomycetes</taxon>
        <taxon>Agaricomycetidae</taxon>
        <taxon>Agaricales</taxon>
        <taxon>Agaricineae</taxon>
        <taxon>Agaricaceae</taxon>
        <taxon>Agaricus</taxon>
    </lineage>
</organism>
<feature type="chain" id="PRO_5003886568" description="Intradiol ring-cleavage dioxygenases domain-containing protein" evidence="1">
    <location>
        <begin position="20"/>
        <end position="223"/>
    </location>
</feature>
<dbReference type="KEGG" id="abp:AGABI1DRAFT108003"/>
<dbReference type="eggNOG" id="ENOG502SP06">
    <property type="taxonomic scope" value="Eukaryota"/>
</dbReference>
<evidence type="ECO:0000256" key="1">
    <source>
        <dbReference type="SAM" id="SignalP"/>
    </source>
</evidence>
<dbReference type="GO" id="GO:0005506">
    <property type="term" value="F:iron ion binding"/>
    <property type="evidence" value="ECO:0007669"/>
    <property type="project" value="InterPro"/>
</dbReference>
<dbReference type="PANTHER" id="PTHR34315:SF1">
    <property type="entry name" value="INTRADIOL RING-CLEAVAGE DIOXYGENASES DOMAIN-CONTAINING PROTEIN-RELATED"/>
    <property type="match status" value="1"/>
</dbReference>
<dbReference type="SUPFAM" id="SSF49482">
    <property type="entry name" value="Aromatic compound dioxygenase"/>
    <property type="match status" value="1"/>
</dbReference>
<gene>
    <name evidence="2" type="ORF">AGABI1DRAFT_108003</name>
</gene>
<dbReference type="AlphaFoldDB" id="K5XRG4"/>
<name>K5XRG4_AGABU</name>
<dbReference type="PANTHER" id="PTHR34315">
    <property type="match status" value="1"/>
</dbReference>
<dbReference type="InParanoid" id="K5XRG4"/>
<dbReference type="Gene3D" id="2.60.130.10">
    <property type="entry name" value="Aromatic compound dioxygenase"/>
    <property type="match status" value="1"/>
</dbReference>
<evidence type="ECO:0000313" key="2">
    <source>
        <dbReference type="EMBL" id="EKM77470.1"/>
    </source>
</evidence>